<sequence>MLFKKPELSLVNKITLSMLVVVTTCVTLILMFVDLPLVHASVVVVLAITLTLLVSSFICAPIRQGLEALELGLHNFKDGEFSNSLAYQSDDQLGRLCQLYNQTAEQLRKEKQWIYQRELMLDKVLESSPQALVLVNNNDIVVFSNLSARNLLLCNNHLEGMSLSQALEQAPPELKQAVNSAQDGLFNMLSEQDEVQTWHLATGQFLLNNQEHKLFIFKQLTRELNRQEVAVWKKVIRIISHELNNSLGPMSSMLHSGKILTSQLDEPRLQRVFSTIEERIKHLSEFVQGYGKFAKLPRPKLAEIDWPQLVSELAQQWQFNSQLTLPTTPCFADIMQLQQLLINLLKNAHESGSDADKVSLSIEQHGQGVMICVADEGVGMSEQVMANALVPFYSTKSTGSGLGLALCREIIEAHHGYLSLQNAGNGKSNKTGLLVKVFIPFGKI</sequence>
<dbReference type="SMART" id="SM00387">
    <property type="entry name" value="HATPase_c"/>
    <property type="match status" value="1"/>
</dbReference>
<dbReference type="GO" id="GO:0000155">
    <property type="term" value="F:phosphorelay sensor kinase activity"/>
    <property type="evidence" value="ECO:0007669"/>
    <property type="project" value="InterPro"/>
</dbReference>
<dbReference type="Proteomes" id="UP000586305">
    <property type="component" value="Unassembled WGS sequence"/>
</dbReference>
<protein>
    <recommendedName>
        <fullName evidence="2">histidine kinase</fullName>
        <ecNumber evidence="2">2.7.13.3</ecNumber>
    </recommendedName>
</protein>
<dbReference type="PRINTS" id="PR00344">
    <property type="entry name" value="BCTRLSENSOR"/>
</dbReference>
<dbReference type="InterPro" id="IPR005467">
    <property type="entry name" value="His_kinase_dom"/>
</dbReference>
<dbReference type="EMBL" id="JABBPG010000002">
    <property type="protein sequence ID" value="NOU49913.1"/>
    <property type="molecule type" value="Genomic_DNA"/>
</dbReference>
<keyword evidence="3" id="KW-0812">Transmembrane</keyword>
<organism evidence="5 6">
    <name type="scientific">Pseudoalteromonas caenipelagi</name>
    <dbReference type="NCBI Taxonomy" id="2726988"/>
    <lineage>
        <taxon>Bacteria</taxon>
        <taxon>Pseudomonadati</taxon>
        <taxon>Pseudomonadota</taxon>
        <taxon>Gammaproteobacteria</taxon>
        <taxon>Alteromonadales</taxon>
        <taxon>Pseudoalteromonadaceae</taxon>
        <taxon>Pseudoalteromonas</taxon>
    </lineage>
</organism>
<evidence type="ECO:0000313" key="5">
    <source>
        <dbReference type="EMBL" id="NOU49913.1"/>
    </source>
</evidence>
<keyword evidence="5" id="KW-0418">Kinase</keyword>
<feature type="transmembrane region" description="Helical" evidence="3">
    <location>
        <begin position="12"/>
        <end position="33"/>
    </location>
</feature>
<dbReference type="PANTHER" id="PTHR43065">
    <property type="entry name" value="SENSOR HISTIDINE KINASE"/>
    <property type="match status" value="1"/>
</dbReference>
<feature type="domain" description="Histidine kinase" evidence="4">
    <location>
        <begin position="238"/>
        <end position="443"/>
    </location>
</feature>
<name>A0A849VBF8_9GAMM</name>
<dbReference type="Gene3D" id="3.30.565.10">
    <property type="entry name" value="Histidine kinase-like ATPase, C-terminal domain"/>
    <property type="match status" value="1"/>
</dbReference>
<dbReference type="PROSITE" id="PS50109">
    <property type="entry name" value="HIS_KIN"/>
    <property type="match status" value="1"/>
</dbReference>
<dbReference type="InterPro" id="IPR003594">
    <property type="entry name" value="HATPase_dom"/>
</dbReference>
<keyword evidence="6" id="KW-1185">Reference proteome</keyword>
<evidence type="ECO:0000313" key="6">
    <source>
        <dbReference type="Proteomes" id="UP000586305"/>
    </source>
</evidence>
<gene>
    <name evidence="5" type="ORF">HG263_05100</name>
</gene>
<proteinExistence type="predicted"/>
<dbReference type="InterPro" id="IPR036097">
    <property type="entry name" value="HisK_dim/P_sf"/>
</dbReference>
<dbReference type="EC" id="2.7.13.3" evidence="2"/>
<evidence type="ECO:0000256" key="3">
    <source>
        <dbReference type="SAM" id="Phobius"/>
    </source>
</evidence>
<dbReference type="Pfam" id="PF02518">
    <property type="entry name" value="HATPase_c"/>
    <property type="match status" value="1"/>
</dbReference>
<dbReference type="PANTHER" id="PTHR43065:SF51">
    <property type="entry name" value="HISTIDINE KINASE"/>
    <property type="match status" value="1"/>
</dbReference>
<reference evidence="5 6" key="1">
    <citation type="submission" date="2020-04" db="EMBL/GenBank/DDBJ databases">
        <title>Pseudoalteromonas caenipelagi sp. nov., isolated from a tidal flat.</title>
        <authorList>
            <person name="Park S."/>
            <person name="Yoon J.-H."/>
        </authorList>
    </citation>
    <scope>NUCLEOTIDE SEQUENCE [LARGE SCALE GENOMIC DNA]</scope>
    <source>
        <strain evidence="5 6">JBTF-M23</strain>
    </source>
</reference>
<feature type="transmembrane region" description="Helical" evidence="3">
    <location>
        <begin position="39"/>
        <end position="60"/>
    </location>
</feature>
<dbReference type="SUPFAM" id="SSF47384">
    <property type="entry name" value="Homodimeric domain of signal transducing histidine kinase"/>
    <property type="match status" value="1"/>
</dbReference>
<comment type="catalytic activity">
    <reaction evidence="1">
        <text>ATP + protein L-histidine = ADP + protein N-phospho-L-histidine.</text>
        <dbReference type="EC" id="2.7.13.3"/>
    </reaction>
</comment>
<dbReference type="SUPFAM" id="SSF55874">
    <property type="entry name" value="ATPase domain of HSP90 chaperone/DNA topoisomerase II/histidine kinase"/>
    <property type="match status" value="1"/>
</dbReference>
<dbReference type="InterPro" id="IPR036890">
    <property type="entry name" value="HATPase_C_sf"/>
</dbReference>
<keyword evidence="3" id="KW-0472">Membrane</keyword>
<evidence type="ECO:0000256" key="1">
    <source>
        <dbReference type="ARBA" id="ARBA00000085"/>
    </source>
</evidence>
<evidence type="ECO:0000259" key="4">
    <source>
        <dbReference type="PROSITE" id="PS50109"/>
    </source>
</evidence>
<comment type="caution">
    <text evidence="5">The sequence shown here is derived from an EMBL/GenBank/DDBJ whole genome shotgun (WGS) entry which is preliminary data.</text>
</comment>
<accession>A0A849VBF8</accession>
<dbReference type="AlphaFoldDB" id="A0A849VBF8"/>
<keyword evidence="5" id="KW-0808">Transferase</keyword>
<evidence type="ECO:0000256" key="2">
    <source>
        <dbReference type="ARBA" id="ARBA00012438"/>
    </source>
</evidence>
<dbReference type="RefSeq" id="WP_171624999.1">
    <property type="nucleotide sequence ID" value="NZ_JABBPG010000002.1"/>
</dbReference>
<dbReference type="InterPro" id="IPR004358">
    <property type="entry name" value="Sig_transdc_His_kin-like_C"/>
</dbReference>
<keyword evidence="3" id="KW-1133">Transmembrane helix</keyword>